<keyword evidence="1" id="KW-0175">Coiled coil</keyword>
<dbReference type="VEuPathDB" id="ToxoDB:CSUI_005026"/>
<protein>
    <submittedName>
        <fullName evidence="3">Non-muscle myosin ii heavy</fullName>
    </submittedName>
</protein>
<organism evidence="3 4">
    <name type="scientific">Cystoisospora suis</name>
    <dbReference type="NCBI Taxonomy" id="483139"/>
    <lineage>
        <taxon>Eukaryota</taxon>
        <taxon>Sar</taxon>
        <taxon>Alveolata</taxon>
        <taxon>Apicomplexa</taxon>
        <taxon>Conoidasida</taxon>
        <taxon>Coccidia</taxon>
        <taxon>Eucoccidiorida</taxon>
        <taxon>Eimeriorina</taxon>
        <taxon>Sarcocystidae</taxon>
        <taxon>Cystoisospora</taxon>
    </lineage>
</organism>
<feature type="compositionally biased region" description="Polar residues" evidence="2">
    <location>
        <begin position="38"/>
        <end position="47"/>
    </location>
</feature>
<dbReference type="GO" id="GO:0005814">
    <property type="term" value="C:centriole"/>
    <property type="evidence" value="ECO:0007669"/>
    <property type="project" value="TreeGrafter"/>
</dbReference>
<evidence type="ECO:0000313" key="4">
    <source>
        <dbReference type="Proteomes" id="UP000221165"/>
    </source>
</evidence>
<feature type="coiled-coil region" evidence="1">
    <location>
        <begin position="97"/>
        <end position="131"/>
    </location>
</feature>
<dbReference type="AlphaFoldDB" id="A0A2C6KYI3"/>
<dbReference type="GeneID" id="94428417"/>
<dbReference type="EMBL" id="MIGC01002408">
    <property type="protein sequence ID" value="PHJ21138.1"/>
    <property type="molecule type" value="Genomic_DNA"/>
</dbReference>
<dbReference type="PANTHER" id="PTHR35970:SF1">
    <property type="entry name" value="SODIUM CHANNEL AND CLATHRIN LINKER 1"/>
    <property type="match status" value="1"/>
</dbReference>
<feature type="coiled-coil region" evidence="1">
    <location>
        <begin position="156"/>
        <end position="379"/>
    </location>
</feature>
<feature type="region of interest" description="Disordered" evidence="2">
    <location>
        <begin position="34"/>
        <end position="66"/>
    </location>
</feature>
<dbReference type="PANTHER" id="PTHR35970">
    <property type="entry name" value="SODIUM CHANNEL AND CLATHRIN LINKER 1"/>
    <property type="match status" value="1"/>
</dbReference>
<feature type="region of interest" description="Disordered" evidence="2">
    <location>
        <begin position="537"/>
        <end position="567"/>
    </location>
</feature>
<comment type="caution">
    <text evidence="3">The sequence shown here is derived from an EMBL/GenBank/DDBJ whole genome shotgun (WGS) entry which is preliminary data.</text>
</comment>
<name>A0A2C6KYI3_9APIC</name>
<evidence type="ECO:0000256" key="1">
    <source>
        <dbReference type="SAM" id="Coils"/>
    </source>
</evidence>
<reference evidence="3 4" key="1">
    <citation type="journal article" date="2017" name="Int. J. Parasitol.">
        <title>The genome of the protozoan parasite Cystoisospora suis and a reverse vaccinology approach to identify vaccine candidates.</title>
        <authorList>
            <person name="Palmieri N."/>
            <person name="Shrestha A."/>
            <person name="Ruttkowski B."/>
            <person name="Beck T."/>
            <person name="Vogl C."/>
            <person name="Tomley F."/>
            <person name="Blake D.P."/>
            <person name="Joachim A."/>
        </authorList>
    </citation>
    <scope>NUCLEOTIDE SEQUENCE [LARGE SCALE GENOMIC DNA]</scope>
    <source>
        <strain evidence="3 4">Wien I</strain>
    </source>
</reference>
<feature type="compositionally biased region" description="Polar residues" evidence="2">
    <location>
        <begin position="548"/>
        <end position="562"/>
    </location>
</feature>
<accession>A0A2C6KYI3</accession>
<sequence length="686" mass="78103">MPGRSDPELMQHLARLKQEIADLKEYSERVTKELRSLQLKQASESSPTTDTATDGKDGGEQHGGGAIPARIAELPLPAWALDMQLMCPLLAAYDARIKDQQLLLERREAEVKSLADNVVSLTKENEALTNDLRGKTSQLQALFTGDGKSDGPGCSIAALIHEKEELEELYNVTKEQNEVLLNQNHLLKCHVEQCEQALDVLRCQAAEGEKQQASAAEVRTQNEGLQHLLNAAKMQLEECVEERDKLRVVDQHHKQGLAELKERCAQLQTQTEALQNQLAAERQAAQEAAACFEERDREKQQQFQSIEAELAELQDSFMQLSNQNHEAERETEKAREIIDYLESKTGGLERENEQVKNTLAELNQRFQEITIEKEKLSASSAIVQAQLDKIREQHSGELALQRTMLDERFESTTSQLQQQVEQLRQKVQELTASNADLTLRTEAAERRRKVADAEATQAQDELKSASRAHQTLVQQLQQTKISLEKERDKLKEDIDSLRSTTSEKVSATMAEKQRLESELIESRFALKTEEQAKRHLESSLDSLKRQVSDLSGKNATVENELQATRRRHDKEIDDLRRQYTDQLNQTEAKLRVLEQETRMKERQAVQLMKEEEELRHKITREHEEERSTLESKLSKLRSSNTLLRSKMLELVQSLEQPTPTKESLLCLNSSNDLGSLRSTCTRESLV</sequence>
<feature type="compositionally biased region" description="Basic and acidic residues" evidence="2">
    <location>
        <begin position="537"/>
        <end position="547"/>
    </location>
</feature>
<dbReference type="OrthoDB" id="428260at2759"/>
<keyword evidence="4" id="KW-1185">Reference proteome</keyword>
<proteinExistence type="predicted"/>
<feature type="coiled-coil region" evidence="1">
    <location>
        <begin position="406"/>
        <end position="500"/>
    </location>
</feature>
<dbReference type="Proteomes" id="UP000221165">
    <property type="component" value="Unassembled WGS sequence"/>
</dbReference>
<evidence type="ECO:0000256" key="2">
    <source>
        <dbReference type="SAM" id="MobiDB-lite"/>
    </source>
</evidence>
<dbReference type="RefSeq" id="XP_067922822.1">
    <property type="nucleotide sequence ID" value="XM_068065206.1"/>
</dbReference>
<gene>
    <name evidence="3" type="ORF">CSUI_005026</name>
</gene>
<dbReference type="GO" id="GO:0060271">
    <property type="term" value="P:cilium assembly"/>
    <property type="evidence" value="ECO:0007669"/>
    <property type="project" value="TreeGrafter"/>
</dbReference>
<evidence type="ECO:0000313" key="3">
    <source>
        <dbReference type="EMBL" id="PHJ21138.1"/>
    </source>
</evidence>
<dbReference type="InterPro" id="IPR038911">
    <property type="entry name" value="SCLT1"/>
</dbReference>